<name>L9JCH1_TUPCH</name>
<evidence type="ECO:0000313" key="1">
    <source>
        <dbReference type="EMBL" id="ELW48276.1"/>
    </source>
</evidence>
<dbReference type="EMBL" id="KB321066">
    <property type="protein sequence ID" value="ELW48276.1"/>
    <property type="molecule type" value="Genomic_DNA"/>
</dbReference>
<evidence type="ECO:0000313" key="2">
    <source>
        <dbReference type="Proteomes" id="UP000011518"/>
    </source>
</evidence>
<proteinExistence type="predicted"/>
<protein>
    <submittedName>
        <fullName evidence="1">Uncharacterized protein</fullName>
    </submittedName>
</protein>
<dbReference type="InParanoid" id="L9JCH1"/>
<dbReference type="AlphaFoldDB" id="L9JCH1"/>
<gene>
    <name evidence="1" type="ORF">TREES_T100001942</name>
</gene>
<organism evidence="1 2">
    <name type="scientific">Tupaia chinensis</name>
    <name type="common">Chinese tree shrew</name>
    <name type="synonym">Tupaia belangeri chinensis</name>
    <dbReference type="NCBI Taxonomy" id="246437"/>
    <lineage>
        <taxon>Eukaryota</taxon>
        <taxon>Metazoa</taxon>
        <taxon>Chordata</taxon>
        <taxon>Craniata</taxon>
        <taxon>Vertebrata</taxon>
        <taxon>Euteleostomi</taxon>
        <taxon>Mammalia</taxon>
        <taxon>Eutheria</taxon>
        <taxon>Euarchontoglires</taxon>
        <taxon>Scandentia</taxon>
        <taxon>Tupaiidae</taxon>
        <taxon>Tupaia</taxon>
    </lineage>
</organism>
<reference evidence="2" key="1">
    <citation type="submission" date="2012-07" db="EMBL/GenBank/DDBJ databases">
        <title>Genome of the Chinese tree shrew, a rising model animal genetically related to primates.</title>
        <authorList>
            <person name="Zhang G."/>
            <person name="Fan Y."/>
            <person name="Yao Y."/>
            <person name="Huang Z."/>
        </authorList>
    </citation>
    <scope>NUCLEOTIDE SEQUENCE [LARGE SCALE GENOMIC DNA]</scope>
</reference>
<accession>L9JCH1</accession>
<sequence length="258" mass="27699">MCERGSPLPARCFGQRAAPRWACLWVPGKTGTTEKLVSHIQGAELSVPLCECGPSVQTIGRRHARSLAAAWQGKGRDDKETSQKAAAVRSSGGFDVAVWQHDNRQLASGVKNGVATHSCCSFLSLKASDGDSREWPALAAGHVELPSIQKGSDSKPRTTKAAPLAARLAATPGHLFQGCLCAKQRRKPLLGTDVEETLQMDVDSRTPAVGRVSFYTERQEQPCCSNASSALHLFGLDKPGVYNVAFITKHLRITGCHI</sequence>
<dbReference type="Proteomes" id="UP000011518">
    <property type="component" value="Unassembled WGS sequence"/>
</dbReference>
<keyword evidence="2" id="KW-1185">Reference proteome</keyword>
<reference evidence="2" key="2">
    <citation type="journal article" date="2013" name="Nat. Commun.">
        <title>Genome of the Chinese tree shrew.</title>
        <authorList>
            <person name="Fan Y."/>
            <person name="Huang Z.Y."/>
            <person name="Cao C.C."/>
            <person name="Chen C.S."/>
            <person name="Chen Y.X."/>
            <person name="Fan D.D."/>
            <person name="He J."/>
            <person name="Hou H.L."/>
            <person name="Hu L."/>
            <person name="Hu X.T."/>
            <person name="Jiang X.T."/>
            <person name="Lai R."/>
            <person name="Lang Y.S."/>
            <person name="Liang B."/>
            <person name="Liao S.G."/>
            <person name="Mu D."/>
            <person name="Ma Y.Y."/>
            <person name="Niu Y.Y."/>
            <person name="Sun X.Q."/>
            <person name="Xia J.Q."/>
            <person name="Xiao J."/>
            <person name="Xiong Z.Q."/>
            <person name="Xu L."/>
            <person name="Yang L."/>
            <person name="Zhang Y."/>
            <person name="Zhao W."/>
            <person name="Zhao X.D."/>
            <person name="Zheng Y.T."/>
            <person name="Zhou J.M."/>
            <person name="Zhu Y.B."/>
            <person name="Zhang G.J."/>
            <person name="Wang J."/>
            <person name="Yao Y.G."/>
        </authorList>
    </citation>
    <scope>NUCLEOTIDE SEQUENCE [LARGE SCALE GENOMIC DNA]</scope>
</reference>